<keyword evidence="1" id="KW-1133">Transmembrane helix</keyword>
<feature type="transmembrane region" description="Helical" evidence="1">
    <location>
        <begin position="300"/>
        <end position="322"/>
    </location>
</feature>
<dbReference type="InterPro" id="IPR008537">
    <property type="entry name" value="DUF819"/>
</dbReference>
<feature type="transmembrane region" description="Helical" evidence="1">
    <location>
        <begin position="211"/>
        <end position="230"/>
    </location>
</feature>
<accession>A0A0S4XMP2</accession>
<feature type="transmembrane region" description="Helical" evidence="1">
    <location>
        <begin position="328"/>
        <end position="348"/>
    </location>
</feature>
<feature type="transmembrane region" description="Helical" evidence="1">
    <location>
        <begin position="94"/>
        <end position="116"/>
    </location>
</feature>
<evidence type="ECO:0000256" key="1">
    <source>
        <dbReference type="SAM" id="Phobius"/>
    </source>
</evidence>
<gene>
    <name evidence="2" type="ORF">BN3087_390023</name>
</gene>
<organism evidence="2">
    <name type="scientific">Sulfurovum sp. enrichment culture clone C5</name>
    <dbReference type="NCBI Taxonomy" id="497650"/>
    <lineage>
        <taxon>Bacteria</taxon>
        <taxon>Pseudomonadati</taxon>
        <taxon>Campylobacterota</taxon>
        <taxon>Epsilonproteobacteria</taxon>
        <taxon>Campylobacterales</taxon>
        <taxon>Sulfurovaceae</taxon>
        <taxon>Sulfurovum</taxon>
        <taxon>environmental samples</taxon>
    </lineage>
</organism>
<keyword evidence="1" id="KW-0472">Membrane</keyword>
<dbReference type="AlphaFoldDB" id="A0A0S4XMP2"/>
<feature type="transmembrane region" description="Helical" evidence="1">
    <location>
        <begin position="6"/>
        <end position="23"/>
    </location>
</feature>
<protein>
    <submittedName>
        <fullName evidence="2">Uncharacterized protein</fullName>
    </submittedName>
</protein>
<sequence length="386" mass="41926">MIENSFHYIAILIMIIGSVVWIEKKYPLKIFHILPSIVIVYALVMLIATLGVWSKSENIENTYNTFKDALLPAMIFLMLLNADMRSIAKLGKKMIFTFLLATLSIMLGFILSFSIFHNLLSNDAWMGFAALCGSWIGGTGNMMAIAGALNVPSDIMGNILITDSINYTLWVMLLLSLVPFGHKFNTWSNADTSIIDDVAKKLNTNIQNEEISTASILFLLGLSFFVNISSDIISSYLPTTKFLSHYTWIVLLSTFFGVMGAMTPVSKVAGSNIISSMMLYLLVALMASRADFSQMSQAPIFIIAGFTVLLVHFICMIIFAKIFKLDLFSLGVSSLANIGGVASAPILASAYSKALVPIGVIMALMGYILGTAGGLGVGIILEAIAK</sequence>
<feature type="transmembrane region" description="Helical" evidence="1">
    <location>
        <begin position="355"/>
        <end position="381"/>
    </location>
</feature>
<dbReference type="Pfam" id="PF05684">
    <property type="entry name" value="DUF819"/>
    <property type="match status" value="1"/>
</dbReference>
<feature type="transmembrane region" description="Helical" evidence="1">
    <location>
        <begin position="30"/>
        <end position="53"/>
    </location>
</feature>
<feature type="transmembrane region" description="Helical" evidence="1">
    <location>
        <begin position="268"/>
        <end position="288"/>
    </location>
</feature>
<dbReference type="PANTHER" id="PTHR34289">
    <property type="entry name" value="PROTEIN, PUTATIVE (DUF819)-RELATED"/>
    <property type="match status" value="1"/>
</dbReference>
<feature type="transmembrane region" description="Helical" evidence="1">
    <location>
        <begin position="242"/>
        <end position="262"/>
    </location>
</feature>
<feature type="transmembrane region" description="Helical" evidence="1">
    <location>
        <begin position="128"/>
        <end position="152"/>
    </location>
</feature>
<dbReference type="PANTHER" id="PTHR34289:SF8">
    <property type="entry name" value="DUF819 DOMAIN-CONTAINING PROTEIN"/>
    <property type="match status" value="1"/>
</dbReference>
<proteinExistence type="predicted"/>
<name>A0A0S4XMP2_9BACT</name>
<reference evidence="2" key="1">
    <citation type="submission" date="2015-11" db="EMBL/GenBank/DDBJ databases">
        <authorList>
            <person name="Zhang Y."/>
            <person name="Guo Z."/>
        </authorList>
    </citation>
    <scope>NUCLEOTIDE SEQUENCE</scope>
    <source>
        <strain evidence="2">BN30871</strain>
    </source>
</reference>
<dbReference type="EMBL" id="FAXN01000039">
    <property type="protein sequence ID" value="CUV65572.1"/>
    <property type="molecule type" value="Genomic_DNA"/>
</dbReference>
<feature type="transmembrane region" description="Helical" evidence="1">
    <location>
        <begin position="164"/>
        <end position="182"/>
    </location>
</feature>
<feature type="transmembrane region" description="Helical" evidence="1">
    <location>
        <begin position="65"/>
        <end position="82"/>
    </location>
</feature>
<keyword evidence="1" id="KW-0812">Transmembrane</keyword>
<evidence type="ECO:0000313" key="2">
    <source>
        <dbReference type="EMBL" id="CUV65572.1"/>
    </source>
</evidence>